<keyword evidence="3" id="KW-1185">Reference proteome</keyword>
<evidence type="ECO:0008006" key="4">
    <source>
        <dbReference type="Google" id="ProtNLM"/>
    </source>
</evidence>
<name>A0A371ATU1_9FIRM</name>
<evidence type="ECO:0000256" key="1">
    <source>
        <dbReference type="SAM" id="Phobius"/>
    </source>
</evidence>
<protein>
    <recommendedName>
        <fullName evidence="4">DUF3784 domain-containing protein</fullName>
    </recommendedName>
</protein>
<keyword evidence="1" id="KW-0472">Membrane</keyword>
<accession>A0A371ATU1</accession>
<dbReference type="AlphaFoldDB" id="A0A371ATU1"/>
<feature type="transmembrane region" description="Helical" evidence="1">
    <location>
        <begin position="6"/>
        <end position="27"/>
    </location>
</feature>
<dbReference type="OrthoDB" id="2052373at2"/>
<feature type="transmembrane region" description="Helical" evidence="1">
    <location>
        <begin position="87"/>
        <end position="107"/>
    </location>
</feature>
<dbReference type="RefSeq" id="WP_115482325.1">
    <property type="nucleotide sequence ID" value="NZ_QRCT01000034.1"/>
</dbReference>
<comment type="caution">
    <text evidence="2">The sequence shown here is derived from an EMBL/GenBank/DDBJ whole genome shotgun (WGS) entry which is preliminary data.</text>
</comment>
<dbReference type="Proteomes" id="UP000255036">
    <property type="component" value="Unassembled WGS sequence"/>
</dbReference>
<gene>
    <name evidence="2" type="ORF">DWV06_11465</name>
</gene>
<keyword evidence="1" id="KW-0812">Transmembrane</keyword>
<proteinExistence type="predicted"/>
<sequence length="115" mass="13157">MNNVDNLMNIMIFACGAYTIYSAIVMMTKGEIKKWLLGDKTDIKKCRDVQGFINYIAIKTLILGIFVLLFSIIGFVNTFIISINKELLIGATIILFIFLVIFGFIYVRARKKYLD</sequence>
<evidence type="ECO:0000313" key="3">
    <source>
        <dbReference type="Proteomes" id="UP000255036"/>
    </source>
</evidence>
<reference evidence="2 3" key="1">
    <citation type="submission" date="2018-07" db="EMBL/GenBank/DDBJ databases">
        <title>Anaerosacharophilus polymeroproducens gen. nov. sp. nov., an anaerobic bacterium isolated from salt field.</title>
        <authorList>
            <person name="Kim W."/>
            <person name="Yang S.-H."/>
            <person name="Oh J."/>
            <person name="Lee J.-H."/>
            <person name="Kwon K.K."/>
        </authorList>
    </citation>
    <scope>NUCLEOTIDE SEQUENCE [LARGE SCALE GENOMIC DNA]</scope>
    <source>
        <strain evidence="2 3">MCWD5</strain>
    </source>
</reference>
<feature type="transmembrane region" description="Helical" evidence="1">
    <location>
        <begin position="52"/>
        <end position="81"/>
    </location>
</feature>
<keyword evidence="1" id="KW-1133">Transmembrane helix</keyword>
<evidence type="ECO:0000313" key="2">
    <source>
        <dbReference type="EMBL" id="RDU22983.1"/>
    </source>
</evidence>
<dbReference type="EMBL" id="QRCT01000034">
    <property type="protein sequence ID" value="RDU22983.1"/>
    <property type="molecule type" value="Genomic_DNA"/>
</dbReference>
<organism evidence="2 3">
    <name type="scientific">Anaerosacchariphilus polymeriproducens</name>
    <dbReference type="NCBI Taxonomy" id="1812858"/>
    <lineage>
        <taxon>Bacteria</taxon>
        <taxon>Bacillati</taxon>
        <taxon>Bacillota</taxon>
        <taxon>Clostridia</taxon>
        <taxon>Lachnospirales</taxon>
        <taxon>Lachnospiraceae</taxon>
        <taxon>Anaerosacchariphilus</taxon>
    </lineage>
</organism>